<reference evidence="1" key="1">
    <citation type="submission" date="2021-02" db="EMBL/GenBank/DDBJ databases">
        <authorList>
            <person name="Dougan E. K."/>
            <person name="Rhodes N."/>
            <person name="Thang M."/>
            <person name="Chan C."/>
        </authorList>
    </citation>
    <scope>NUCLEOTIDE SEQUENCE</scope>
</reference>
<comment type="caution">
    <text evidence="1">The sequence shown here is derived from an EMBL/GenBank/DDBJ whole genome shotgun (WGS) entry which is preliminary data.</text>
</comment>
<dbReference type="OrthoDB" id="447191at2759"/>
<proteinExistence type="predicted"/>
<name>A0A812WL99_SYMPI</name>
<dbReference type="EMBL" id="CAJNIZ010044523">
    <property type="protein sequence ID" value="CAE7691663.1"/>
    <property type="molecule type" value="Genomic_DNA"/>
</dbReference>
<keyword evidence="2" id="KW-1185">Reference proteome</keyword>
<sequence length="245" mass="26012">MTEAGDIVVAGDTRGALDGQRNAGYNDVLLMKFTGAGDWLWSRQRGSSSADIVSDMQLVGNDFVLTGYTGGDLDSYVNAGGADVFLMKLDSEGSWLWTHQRGSAFEDHGTALMISTGTIYVVGDTRGSLDGNINKGFADIFLMEFDSEGNWQRTQQRGTVADDVATSALLFGSGFAVAGFTQGAMDGNTNAGDEDVFVMEFDQNASWLRTLQWGTAGRDFASAIARVDSSDLLVAGRTSGSLAGF</sequence>
<dbReference type="AlphaFoldDB" id="A0A812WL99"/>
<feature type="non-terminal residue" evidence="1">
    <location>
        <position position="1"/>
    </location>
</feature>
<dbReference type="PANTHER" id="PTHR35580">
    <property type="entry name" value="CELL SURFACE GLYCOPROTEIN (S-LAYER PROTEIN)-LIKE PROTEIN"/>
    <property type="match status" value="1"/>
</dbReference>
<evidence type="ECO:0000313" key="2">
    <source>
        <dbReference type="Proteomes" id="UP000649617"/>
    </source>
</evidence>
<protein>
    <submittedName>
        <fullName evidence="1">FlaEY protein</fullName>
    </submittedName>
</protein>
<organism evidence="1 2">
    <name type="scientific">Symbiodinium pilosum</name>
    <name type="common">Dinoflagellate</name>
    <dbReference type="NCBI Taxonomy" id="2952"/>
    <lineage>
        <taxon>Eukaryota</taxon>
        <taxon>Sar</taxon>
        <taxon>Alveolata</taxon>
        <taxon>Dinophyceae</taxon>
        <taxon>Suessiales</taxon>
        <taxon>Symbiodiniaceae</taxon>
        <taxon>Symbiodinium</taxon>
    </lineage>
</organism>
<accession>A0A812WL99</accession>
<dbReference type="PANTHER" id="PTHR35580:SF1">
    <property type="entry name" value="PHYTASE-LIKE DOMAIN-CONTAINING PROTEIN"/>
    <property type="match status" value="1"/>
</dbReference>
<dbReference type="Proteomes" id="UP000649617">
    <property type="component" value="Unassembled WGS sequence"/>
</dbReference>
<dbReference type="InterPro" id="IPR052918">
    <property type="entry name" value="Motility_Chemotaxis_Reg"/>
</dbReference>
<gene>
    <name evidence="1" type="primary">flaEY</name>
    <name evidence="1" type="ORF">SPIL2461_LOCUS19367</name>
</gene>
<evidence type="ECO:0000313" key="1">
    <source>
        <dbReference type="EMBL" id="CAE7691663.1"/>
    </source>
</evidence>